<dbReference type="RefSeq" id="WP_377284078.1">
    <property type="nucleotide sequence ID" value="NZ_JBHRSI010000010.1"/>
</dbReference>
<feature type="domain" description="N-acetyltransferase" evidence="3">
    <location>
        <begin position="1"/>
        <end position="147"/>
    </location>
</feature>
<keyword evidence="1 4" id="KW-0808">Transferase</keyword>
<dbReference type="InterPro" id="IPR016181">
    <property type="entry name" value="Acyl_CoA_acyltransferase"/>
</dbReference>
<dbReference type="EC" id="2.3.1.-" evidence="4"/>
<dbReference type="PROSITE" id="PS51186">
    <property type="entry name" value="GNAT"/>
    <property type="match status" value="1"/>
</dbReference>
<dbReference type="PANTHER" id="PTHR43420:SF12">
    <property type="entry name" value="N-ACETYLTRANSFERASE DOMAIN-CONTAINING PROTEIN"/>
    <property type="match status" value="1"/>
</dbReference>
<dbReference type="Pfam" id="PF00583">
    <property type="entry name" value="Acetyltransf_1"/>
    <property type="match status" value="1"/>
</dbReference>
<evidence type="ECO:0000259" key="3">
    <source>
        <dbReference type="PROSITE" id="PS51186"/>
    </source>
</evidence>
<reference evidence="5" key="1">
    <citation type="journal article" date="2019" name="Int. J. Syst. Evol. Microbiol.">
        <title>The Global Catalogue of Microorganisms (GCM) 10K type strain sequencing project: providing services to taxonomists for standard genome sequencing and annotation.</title>
        <authorList>
            <consortium name="The Broad Institute Genomics Platform"/>
            <consortium name="The Broad Institute Genome Sequencing Center for Infectious Disease"/>
            <person name="Wu L."/>
            <person name="Ma J."/>
        </authorList>
    </citation>
    <scope>NUCLEOTIDE SEQUENCE [LARGE SCALE GENOMIC DNA]</scope>
    <source>
        <strain evidence="5">DFY28</strain>
    </source>
</reference>
<sequence length="155" mass="16151">MRLRAAAPDEAELLAALHATAFEAGWPAGLIADLMTAPGGAALVIEDDAPQAMILFRAAGGEGEILTLAVDPRRRRAGLGGMLVEAACGLAREAGAQALFLEVAHDNAAAIGLYRQAGFAEVGRRPGYYDRGGGERADALVMRRDLNSALPNPYP</sequence>
<gene>
    <name evidence="4" type="ORF">ACFSC0_08215</name>
</gene>
<dbReference type="PANTHER" id="PTHR43420">
    <property type="entry name" value="ACETYLTRANSFERASE"/>
    <property type="match status" value="1"/>
</dbReference>
<evidence type="ECO:0000313" key="4">
    <source>
        <dbReference type="EMBL" id="MFD1783374.1"/>
    </source>
</evidence>
<dbReference type="GO" id="GO:0016746">
    <property type="term" value="F:acyltransferase activity"/>
    <property type="evidence" value="ECO:0007669"/>
    <property type="project" value="UniProtKB-KW"/>
</dbReference>
<proteinExistence type="predicted"/>
<evidence type="ECO:0000256" key="2">
    <source>
        <dbReference type="ARBA" id="ARBA00023315"/>
    </source>
</evidence>
<dbReference type="InterPro" id="IPR000182">
    <property type="entry name" value="GNAT_dom"/>
</dbReference>
<dbReference type="SUPFAM" id="SSF55729">
    <property type="entry name" value="Acyl-CoA N-acyltransferases (Nat)"/>
    <property type="match status" value="1"/>
</dbReference>
<dbReference type="Proteomes" id="UP001597237">
    <property type="component" value="Unassembled WGS sequence"/>
</dbReference>
<dbReference type="InterPro" id="IPR050680">
    <property type="entry name" value="YpeA/RimI_acetyltransf"/>
</dbReference>
<organism evidence="4 5">
    <name type="scientific">Phenylobacterium terrae</name>
    <dbReference type="NCBI Taxonomy" id="2665495"/>
    <lineage>
        <taxon>Bacteria</taxon>
        <taxon>Pseudomonadati</taxon>
        <taxon>Pseudomonadota</taxon>
        <taxon>Alphaproteobacteria</taxon>
        <taxon>Caulobacterales</taxon>
        <taxon>Caulobacteraceae</taxon>
        <taxon>Phenylobacterium</taxon>
    </lineage>
</organism>
<keyword evidence="2 4" id="KW-0012">Acyltransferase</keyword>
<protein>
    <submittedName>
        <fullName evidence="4">GNAT family N-acetyltransferase</fullName>
        <ecNumber evidence="4">2.3.1.-</ecNumber>
    </submittedName>
</protein>
<dbReference type="EMBL" id="JBHUEY010000001">
    <property type="protein sequence ID" value="MFD1783374.1"/>
    <property type="molecule type" value="Genomic_DNA"/>
</dbReference>
<name>A0ABW4MZJ4_9CAUL</name>
<comment type="caution">
    <text evidence="4">The sequence shown here is derived from an EMBL/GenBank/DDBJ whole genome shotgun (WGS) entry which is preliminary data.</text>
</comment>
<keyword evidence="5" id="KW-1185">Reference proteome</keyword>
<evidence type="ECO:0000313" key="5">
    <source>
        <dbReference type="Proteomes" id="UP001597237"/>
    </source>
</evidence>
<accession>A0ABW4MZJ4</accession>
<dbReference type="CDD" id="cd04301">
    <property type="entry name" value="NAT_SF"/>
    <property type="match status" value="1"/>
</dbReference>
<dbReference type="Gene3D" id="3.40.630.30">
    <property type="match status" value="1"/>
</dbReference>
<evidence type="ECO:0000256" key="1">
    <source>
        <dbReference type="ARBA" id="ARBA00022679"/>
    </source>
</evidence>